<dbReference type="PANTHER" id="PTHR36107:SF1">
    <property type="entry name" value="SMALL, ACID-SOLUBLE SPORE PROTEIN A"/>
    <property type="match status" value="1"/>
</dbReference>
<dbReference type="RefSeq" id="WP_015256549.1">
    <property type="nucleotide sequence ID" value="NZ_CAJRAY010000081.1"/>
</dbReference>
<accession>A0ABN7S308</accession>
<keyword evidence="3" id="KW-0238">DNA-binding</keyword>
<dbReference type="InterPro" id="IPR050847">
    <property type="entry name" value="SASP_DNA-binding"/>
</dbReference>
<sequence>MARRRSNIKVVPECQAAIDRMKYEIAAELGLTSPSADFLTESSGELGSQPEAVYGSVQWDSIATRDAGAVGGMITRRLVQQAEQILGRI</sequence>
<comment type="similarity">
    <text evidence="2">Belongs to the alpha/beta-type SASP family.</text>
</comment>
<proteinExistence type="inferred from homology"/>
<evidence type="ECO:0000256" key="1">
    <source>
        <dbReference type="ARBA" id="ARBA00003863"/>
    </source>
</evidence>
<comment type="caution">
    <text evidence="4">The sequence shown here is derived from an EMBL/GenBank/DDBJ whole genome shotgun (WGS) entry which is preliminary data.</text>
</comment>
<gene>
    <name evidence="4" type="primary">txxe 2765-sasPA</name>
    <name evidence="4" type="ORF">TXXE_15790</name>
</gene>
<dbReference type="Proteomes" id="UP000681526">
    <property type="component" value="Unassembled WGS sequence"/>
</dbReference>
<evidence type="ECO:0000256" key="2">
    <source>
        <dbReference type="ARBA" id="ARBA00005442"/>
    </source>
</evidence>
<evidence type="ECO:0000313" key="4">
    <source>
        <dbReference type="EMBL" id="CAG5091486.1"/>
    </source>
</evidence>
<evidence type="ECO:0000256" key="3">
    <source>
        <dbReference type="ARBA" id="ARBA00023125"/>
    </source>
</evidence>
<dbReference type="PANTHER" id="PTHR36107">
    <property type="entry name" value="SMALL, ACID-SOLUBLE SPORE PROTEIN A"/>
    <property type="match status" value="1"/>
</dbReference>
<dbReference type="PROSITE" id="PS00304">
    <property type="entry name" value="SASP_1"/>
    <property type="match status" value="1"/>
</dbReference>
<dbReference type="Pfam" id="PF00269">
    <property type="entry name" value="SASP"/>
    <property type="match status" value="1"/>
</dbReference>
<dbReference type="EMBL" id="CAJRAY010000081">
    <property type="protein sequence ID" value="CAG5091486.1"/>
    <property type="molecule type" value="Genomic_DNA"/>
</dbReference>
<keyword evidence="5" id="KW-1185">Reference proteome</keyword>
<dbReference type="InterPro" id="IPR018126">
    <property type="entry name" value="SASP_alpha/beta-type_CS"/>
</dbReference>
<organism evidence="4 5">
    <name type="scientific">Thermobacillus xylanilyticus</name>
    <dbReference type="NCBI Taxonomy" id="76633"/>
    <lineage>
        <taxon>Bacteria</taxon>
        <taxon>Bacillati</taxon>
        <taxon>Bacillota</taxon>
        <taxon>Bacilli</taxon>
        <taxon>Bacillales</taxon>
        <taxon>Paenibacillaceae</taxon>
        <taxon>Thermobacillus</taxon>
    </lineage>
</organism>
<evidence type="ECO:0000313" key="5">
    <source>
        <dbReference type="Proteomes" id="UP000681526"/>
    </source>
</evidence>
<dbReference type="Gene3D" id="6.10.10.80">
    <property type="entry name" value="Small, acid-soluble spore protein, alpha/beta type-like"/>
    <property type="match status" value="1"/>
</dbReference>
<name>A0ABN7S308_THEXY</name>
<dbReference type="InterPro" id="IPR001448">
    <property type="entry name" value="SASP_alpha/beta-type"/>
</dbReference>
<dbReference type="InterPro" id="IPR038300">
    <property type="entry name" value="SASP_sf_alpha/beta"/>
</dbReference>
<protein>
    <submittedName>
        <fullName evidence="4">Small, acid-soluble spore protein A</fullName>
    </submittedName>
</protein>
<comment type="function">
    <text evidence="1">SASP are bound to spore DNA. They are double-stranded DNA-binding proteins that cause DNA to change to an a-like conformation. They protect the DNA backbone from chemical and enzymatic cleavage and are thus involved in dormant spore's high resistance to UV light.</text>
</comment>
<reference evidence="4 5" key="1">
    <citation type="submission" date="2021-04" db="EMBL/GenBank/DDBJ databases">
        <authorList>
            <person name="Rakotoarivonina H."/>
        </authorList>
    </citation>
    <scope>NUCLEOTIDE SEQUENCE [LARGE SCALE GENOMIC DNA]</scope>
    <source>
        <strain evidence="4 5">XE</strain>
    </source>
</reference>